<protein>
    <recommendedName>
        <fullName evidence="5">DNA-binding protein</fullName>
    </recommendedName>
</protein>
<dbReference type="Proteomes" id="UP001428817">
    <property type="component" value="Unassembled WGS sequence"/>
</dbReference>
<evidence type="ECO:0000259" key="2">
    <source>
        <dbReference type="Pfam" id="PF12172"/>
    </source>
</evidence>
<dbReference type="SUPFAM" id="SSF50249">
    <property type="entry name" value="Nucleic acid-binding proteins"/>
    <property type="match status" value="1"/>
</dbReference>
<dbReference type="InterPro" id="IPR052513">
    <property type="entry name" value="Thioester_dehydratase-like"/>
</dbReference>
<dbReference type="PANTHER" id="PTHR34075">
    <property type="entry name" value="BLR3430 PROTEIN"/>
    <property type="match status" value="1"/>
</dbReference>
<evidence type="ECO:0000313" key="4">
    <source>
        <dbReference type="Proteomes" id="UP001428817"/>
    </source>
</evidence>
<proteinExistence type="predicted"/>
<name>A0ABP9QQD5_9PSEU</name>
<evidence type="ECO:0000259" key="1">
    <source>
        <dbReference type="Pfam" id="PF01796"/>
    </source>
</evidence>
<feature type="domain" description="ChsH2 C-terminal OB-fold" evidence="1">
    <location>
        <begin position="60"/>
        <end position="124"/>
    </location>
</feature>
<evidence type="ECO:0000313" key="3">
    <source>
        <dbReference type="EMBL" id="GAA5165882.1"/>
    </source>
</evidence>
<dbReference type="InterPro" id="IPR012340">
    <property type="entry name" value="NA-bd_OB-fold"/>
</dbReference>
<accession>A0ABP9QQD5</accession>
<keyword evidence="4" id="KW-1185">Reference proteome</keyword>
<dbReference type="Gene3D" id="6.10.30.10">
    <property type="match status" value="1"/>
</dbReference>
<feature type="domain" description="ChsH2 rubredoxin-like zinc ribbon" evidence="2">
    <location>
        <begin position="23"/>
        <end position="55"/>
    </location>
</feature>
<organism evidence="3 4">
    <name type="scientific">Pseudonocardia eucalypti</name>
    <dbReference type="NCBI Taxonomy" id="648755"/>
    <lineage>
        <taxon>Bacteria</taxon>
        <taxon>Bacillati</taxon>
        <taxon>Actinomycetota</taxon>
        <taxon>Actinomycetes</taxon>
        <taxon>Pseudonocardiales</taxon>
        <taxon>Pseudonocardiaceae</taxon>
        <taxon>Pseudonocardia</taxon>
    </lineage>
</organism>
<dbReference type="RefSeq" id="WP_221498732.1">
    <property type="nucleotide sequence ID" value="NZ_BAABJP010000031.1"/>
</dbReference>
<reference evidence="4" key="1">
    <citation type="journal article" date="2019" name="Int. J. Syst. Evol. Microbiol.">
        <title>The Global Catalogue of Microorganisms (GCM) 10K type strain sequencing project: providing services to taxonomists for standard genome sequencing and annotation.</title>
        <authorList>
            <consortium name="The Broad Institute Genomics Platform"/>
            <consortium name="The Broad Institute Genome Sequencing Center for Infectious Disease"/>
            <person name="Wu L."/>
            <person name="Ma J."/>
        </authorList>
    </citation>
    <scope>NUCLEOTIDE SEQUENCE [LARGE SCALE GENOMIC DNA]</scope>
    <source>
        <strain evidence="4">JCM 18303</strain>
    </source>
</reference>
<sequence>MPDNAVAAETTITGGIGADRGYWDGLAAGEFRLPRCPDCGTWRWPAHFRCGHCGGWEQEWVAVEPVGTVYTWTRSWYAFDRTKERVEDVPYVVVLAEIPGAGNARVLGVLKGSEDGLRVGAPVTGSIDPPSGRSKGYPAVRWALGGAS</sequence>
<evidence type="ECO:0008006" key="5">
    <source>
        <dbReference type="Google" id="ProtNLM"/>
    </source>
</evidence>
<dbReference type="InterPro" id="IPR022002">
    <property type="entry name" value="ChsH2_Znr"/>
</dbReference>
<gene>
    <name evidence="3" type="ORF">GCM10023321_56470</name>
</gene>
<dbReference type="Pfam" id="PF01796">
    <property type="entry name" value="OB_ChsH2_C"/>
    <property type="match status" value="1"/>
</dbReference>
<dbReference type="PANTHER" id="PTHR34075:SF5">
    <property type="entry name" value="BLR3430 PROTEIN"/>
    <property type="match status" value="1"/>
</dbReference>
<dbReference type="EMBL" id="BAABJP010000031">
    <property type="protein sequence ID" value="GAA5165882.1"/>
    <property type="molecule type" value="Genomic_DNA"/>
</dbReference>
<dbReference type="Pfam" id="PF12172">
    <property type="entry name" value="zf-ChsH2"/>
    <property type="match status" value="1"/>
</dbReference>
<comment type="caution">
    <text evidence="3">The sequence shown here is derived from an EMBL/GenBank/DDBJ whole genome shotgun (WGS) entry which is preliminary data.</text>
</comment>
<dbReference type="InterPro" id="IPR002878">
    <property type="entry name" value="ChsH2_C"/>
</dbReference>